<evidence type="ECO:0000256" key="8">
    <source>
        <dbReference type="SAM" id="SignalP"/>
    </source>
</evidence>
<evidence type="ECO:0000256" key="6">
    <source>
        <dbReference type="PIRSR" id="PIRSR602137-50"/>
    </source>
</evidence>
<dbReference type="Proteomes" id="UP000199421">
    <property type="component" value="Unassembled WGS sequence"/>
</dbReference>
<evidence type="ECO:0000256" key="1">
    <source>
        <dbReference type="ARBA" id="ARBA00007898"/>
    </source>
</evidence>
<feature type="signal peptide" evidence="8">
    <location>
        <begin position="1"/>
        <end position="22"/>
    </location>
</feature>
<feature type="domain" description="Penicillin-binding protein transpeptidase" evidence="9">
    <location>
        <begin position="62"/>
        <end position="262"/>
    </location>
</feature>
<evidence type="ECO:0000313" key="10">
    <source>
        <dbReference type="EMBL" id="SEL48576.1"/>
    </source>
</evidence>
<keyword evidence="11" id="KW-1185">Reference proteome</keyword>
<evidence type="ECO:0000256" key="4">
    <source>
        <dbReference type="ARBA" id="ARBA00022801"/>
    </source>
</evidence>
<feature type="chain" id="PRO_5011559469" description="Beta-lactamase" evidence="8">
    <location>
        <begin position="23"/>
        <end position="268"/>
    </location>
</feature>
<gene>
    <name evidence="10" type="ORF">SAMN05661044_02633</name>
</gene>
<dbReference type="EMBL" id="FOAF01000002">
    <property type="protein sequence ID" value="SEL48576.1"/>
    <property type="molecule type" value="Genomic_DNA"/>
</dbReference>
<evidence type="ECO:0000259" key="9">
    <source>
        <dbReference type="Pfam" id="PF00905"/>
    </source>
</evidence>
<dbReference type="InterPro" id="IPR002137">
    <property type="entry name" value="Beta-lactam_class-D_AS"/>
</dbReference>
<dbReference type="AlphaFoldDB" id="A0A1H7QKX4"/>
<dbReference type="Pfam" id="PF00905">
    <property type="entry name" value="Transpeptidase"/>
    <property type="match status" value="1"/>
</dbReference>
<reference evidence="11" key="1">
    <citation type="submission" date="2016-10" db="EMBL/GenBank/DDBJ databases">
        <authorList>
            <person name="Varghese N."/>
            <person name="Submissions S."/>
        </authorList>
    </citation>
    <scope>NUCLEOTIDE SEQUENCE [LARGE SCALE GENOMIC DNA]</scope>
    <source>
        <strain evidence="11">DSM 18733</strain>
    </source>
</reference>
<evidence type="ECO:0000256" key="2">
    <source>
        <dbReference type="ARBA" id="ARBA00012865"/>
    </source>
</evidence>
<keyword evidence="3 8" id="KW-0732">Signal</keyword>
<dbReference type="GO" id="GO:0046677">
    <property type="term" value="P:response to antibiotic"/>
    <property type="evidence" value="ECO:0007669"/>
    <property type="project" value="UniProtKB-UniRule"/>
</dbReference>
<organism evidence="10 11">
    <name type="scientific">Olivibacter domesticus</name>
    <name type="common">Pseudosphingobacterium domesticum</name>
    <dbReference type="NCBI Taxonomy" id="407022"/>
    <lineage>
        <taxon>Bacteria</taxon>
        <taxon>Pseudomonadati</taxon>
        <taxon>Bacteroidota</taxon>
        <taxon>Sphingobacteriia</taxon>
        <taxon>Sphingobacteriales</taxon>
        <taxon>Sphingobacteriaceae</taxon>
        <taxon>Olivibacter</taxon>
    </lineage>
</organism>
<proteinExistence type="inferred from homology"/>
<dbReference type="GO" id="GO:0017001">
    <property type="term" value="P:antibiotic catabolic process"/>
    <property type="evidence" value="ECO:0007669"/>
    <property type="project" value="InterPro"/>
</dbReference>
<dbReference type="PROSITE" id="PS00337">
    <property type="entry name" value="BETA_LACTAMASE_D"/>
    <property type="match status" value="1"/>
</dbReference>
<dbReference type="SUPFAM" id="SSF56601">
    <property type="entry name" value="beta-lactamase/transpeptidase-like"/>
    <property type="match status" value="1"/>
</dbReference>
<dbReference type="RefSeq" id="WP_093324933.1">
    <property type="nucleotide sequence ID" value="NZ_FOAF01000002.1"/>
</dbReference>
<dbReference type="InterPro" id="IPR001460">
    <property type="entry name" value="PCN-bd_Tpept"/>
</dbReference>
<comment type="catalytic activity">
    <reaction evidence="7">
        <text>a beta-lactam + H2O = a substituted beta-amino acid</text>
        <dbReference type="Rhea" id="RHEA:20401"/>
        <dbReference type="ChEBI" id="CHEBI:15377"/>
        <dbReference type="ChEBI" id="CHEBI:35627"/>
        <dbReference type="ChEBI" id="CHEBI:140347"/>
        <dbReference type="EC" id="3.5.2.6"/>
    </reaction>
</comment>
<keyword evidence="4 7" id="KW-0378">Hydrolase</keyword>
<feature type="active site" description="Acyl-ester intermediate" evidence="6">
    <location>
        <position position="65"/>
    </location>
</feature>
<feature type="modified residue" description="N6-carboxylysine" evidence="6">
    <location>
        <position position="68"/>
    </location>
</feature>
<sequence>MTNKSALLLIFISIYISVSVYAQKTLQQPFDDCQTDGSITIYNYNTGKWIVSDSTDSHVASLPASTFKILNTLIILETEIIKDENEIIKWPGSTDTTKYGYRPDIYHDMSLKEAFHLSAGWVYRELAKEVGKERYRDYLKRCNYGNGDVSTPDPDFWNYGNFEISPVNQIEILKGVYEETLPFSKRSIQILKQMMIEEKTPIYTLRAKTGWTKDGGKDTGWWVGYIEKKDNVYFFATRLVKERTITNPNFNKCRKSITKEILRSLKIL</sequence>
<evidence type="ECO:0000256" key="3">
    <source>
        <dbReference type="ARBA" id="ARBA00022729"/>
    </source>
</evidence>
<dbReference type="Gene3D" id="3.40.710.10">
    <property type="entry name" value="DD-peptidase/beta-lactamase superfamily"/>
    <property type="match status" value="1"/>
</dbReference>
<evidence type="ECO:0000256" key="5">
    <source>
        <dbReference type="ARBA" id="ARBA00023251"/>
    </source>
</evidence>
<evidence type="ECO:0000256" key="7">
    <source>
        <dbReference type="RuleBase" id="RU361140"/>
    </source>
</evidence>
<comment type="similarity">
    <text evidence="1 7">Belongs to the class-D beta-lactamase family.</text>
</comment>
<dbReference type="STRING" id="407022.SAMN05661044_02633"/>
<accession>A0A1H7QKX4</accession>
<dbReference type="GO" id="GO:0008658">
    <property type="term" value="F:penicillin binding"/>
    <property type="evidence" value="ECO:0007669"/>
    <property type="project" value="InterPro"/>
</dbReference>
<evidence type="ECO:0000313" key="11">
    <source>
        <dbReference type="Proteomes" id="UP000199421"/>
    </source>
</evidence>
<dbReference type="EC" id="3.5.2.6" evidence="2 7"/>
<dbReference type="GO" id="GO:0008800">
    <property type="term" value="F:beta-lactamase activity"/>
    <property type="evidence" value="ECO:0007669"/>
    <property type="project" value="UniProtKB-UniRule"/>
</dbReference>
<dbReference type="OrthoDB" id="9762883at2"/>
<name>A0A1H7QKX4_OLID1</name>
<keyword evidence="5 7" id="KW-0046">Antibiotic resistance</keyword>
<protein>
    <recommendedName>
        <fullName evidence="2 7">Beta-lactamase</fullName>
        <ecNumber evidence="2 7">3.5.2.6</ecNumber>
    </recommendedName>
</protein>
<dbReference type="InterPro" id="IPR012338">
    <property type="entry name" value="Beta-lactam/transpept-like"/>
</dbReference>